<dbReference type="SUPFAM" id="SSF52540">
    <property type="entry name" value="P-loop containing nucleoside triphosphate hydrolases"/>
    <property type="match status" value="1"/>
</dbReference>
<evidence type="ECO:0000313" key="2">
    <source>
        <dbReference type="EMBL" id="RIB19274.1"/>
    </source>
</evidence>
<dbReference type="STRING" id="44941.A0A397V9T8"/>
<proteinExistence type="predicted"/>
<organism evidence="2 3">
    <name type="scientific">Gigaspora rosea</name>
    <dbReference type="NCBI Taxonomy" id="44941"/>
    <lineage>
        <taxon>Eukaryota</taxon>
        <taxon>Fungi</taxon>
        <taxon>Fungi incertae sedis</taxon>
        <taxon>Mucoromycota</taxon>
        <taxon>Glomeromycotina</taxon>
        <taxon>Glomeromycetes</taxon>
        <taxon>Diversisporales</taxon>
        <taxon>Gigasporaceae</taxon>
        <taxon>Gigaspora</taxon>
    </lineage>
</organism>
<dbReference type="OrthoDB" id="8954335at2759"/>
<dbReference type="EMBL" id="QKWP01000484">
    <property type="protein sequence ID" value="RIB19274.1"/>
    <property type="molecule type" value="Genomic_DNA"/>
</dbReference>
<comment type="caution">
    <text evidence="2">The sequence shown here is derived from an EMBL/GenBank/DDBJ whole genome shotgun (WGS) entry which is preliminary data.</text>
</comment>
<accession>A0A397V9T8</accession>
<reference evidence="2 3" key="1">
    <citation type="submission" date="2018-06" db="EMBL/GenBank/DDBJ databases">
        <title>Comparative genomics reveals the genomic features of Rhizophagus irregularis, R. cerebriforme, R. diaphanum and Gigaspora rosea, and their symbiotic lifestyle signature.</title>
        <authorList>
            <person name="Morin E."/>
            <person name="San Clemente H."/>
            <person name="Chen E.C.H."/>
            <person name="De La Providencia I."/>
            <person name="Hainaut M."/>
            <person name="Kuo A."/>
            <person name="Kohler A."/>
            <person name="Murat C."/>
            <person name="Tang N."/>
            <person name="Roy S."/>
            <person name="Loubradou J."/>
            <person name="Henrissat B."/>
            <person name="Grigoriev I.V."/>
            <person name="Corradi N."/>
            <person name="Roux C."/>
            <person name="Martin F.M."/>
        </authorList>
    </citation>
    <scope>NUCLEOTIDE SEQUENCE [LARGE SCALE GENOMIC DNA]</scope>
    <source>
        <strain evidence="2 3">DAOM 194757</strain>
    </source>
</reference>
<sequence length="370" mass="43150">MMKLFKKKKEKEDKDEGSKSKINSEVVKSVVKKGDVGSVRNILLIGYTGNGKSTIANSMQFEYNGITYKIVDTVGINDTNHSQDQVLEELAKACWYIKEEISQVFFVTKDKFTKKEKIAYHLLSEVIFDKNINKYITIIRTGFSSFRNPKKCKEDREILRNNTKLADLIDADIKILHVNNPPIYIADRPTGEIQQNKQTREDSKKRLLELLEKCDYLKQRILYGKAIKNGSTASQVVSAIATPFFPYISLVAVSIEMVDRGYKIYQEKHEQKSLNKFKEKIDEDKKVHEECKLIESMLLKEEMDDFEFSSSLVDQMNTKIKKFNEELKVMEKAKLDYEQKFESWNKRYKKLKNKIKLDENDIYYDASKGK</sequence>
<evidence type="ECO:0000256" key="1">
    <source>
        <dbReference type="SAM" id="Coils"/>
    </source>
</evidence>
<name>A0A397V9T8_9GLOM</name>
<protein>
    <recommendedName>
        <fullName evidence="4">AIG1-type G domain-containing protein</fullName>
    </recommendedName>
</protein>
<gene>
    <name evidence="2" type="ORF">C2G38_2182292</name>
</gene>
<dbReference type="Proteomes" id="UP000266673">
    <property type="component" value="Unassembled WGS sequence"/>
</dbReference>
<dbReference type="AlphaFoldDB" id="A0A397V9T8"/>
<evidence type="ECO:0000313" key="3">
    <source>
        <dbReference type="Proteomes" id="UP000266673"/>
    </source>
</evidence>
<evidence type="ECO:0008006" key="4">
    <source>
        <dbReference type="Google" id="ProtNLM"/>
    </source>
</evidence>
<dbReference type="Gene3D" id="3.40.50.300">
    <property type="entry name" value="P-loop containing nucleotide triphosphate hydrolases"/>
    <property type="match status" value="1"/>
</dbReference>
<feature type="coiled-coil region" evidence="1">
    <location>
        <begin position="313"/>
        <end position="361"/>
    </location>
</feature>
<keyword evidence="3" id="KW-1185">Reference proteome</keyword>
<dbReference type="InterPro" id="IPR027417">
    <property type="entry name" value="P-loop_NTPase"/>
</dbReference>
<keyword evidence="1" id="KW-0175">Coiled coil</keyword>